<reference evidence="2 3" key="6">
    <citation type="journal article" date="2011" name="Appl. Environ. Microbiol.">
        <title>Involvement of the azorhizobial chromosome partition gene (parA) in the onset of bacteroid differentiation during Sesbania rostrata stem nodule development.</title>
        <authorList>
            <person name="Liu CT."/>
            <person name="Lee KB."/>
            <person name="Wang YS."/>
            <person name="Peng MH."/>
            <person name="Lee KT."/>
            <person name="Suzuki S."/>
            <person name="Suzuki T."/>
            <person name="Oyaizu H."/>
        </authorList>
    </citation>
    <scope>NUCLEOTIDE SEQUENCE [LARGE SCALE GENOMIC DNA]</scope>
    <source>
        <strain evidence="3">ATCC 43989 / DSM 5975 / JCM 20966 / LMG 6465 / NBRC 14845 / NCIMB 13405 / ORS 571</strain>
    </source>
</reference>
<reference evidence="2 3" key="1">
    <citation type="journal article" date="2007" name="Appl. Environ. Microbiol.">
        <title>Rhizobial factors required for stem nodule maturation and maintenance in Sesbania rostrata-Azorhizobium caulinodans ORS571 symbiosis.</title>
        <authorList>
            <person name="Suzuki S."/>
            <person name="Aono T."/>
            <person name="Lee KB."/>
            <person name="Suzuki T."/>
            <person name="Liu CT."/>
            <person name="Miwa H."/>
            <person name="Wakao S."/>
            <person name="Iki T."/>
            <person name="Oyaizu H."/>
        </authorList>
    </citation>
    <scope>NUCLEOTIDE SEQUENCE [LARGE SCALE GENOMIC DNA]</scope>
    <source>
        <strain evidence="3">ATCC 43989 / DSM 5975 / JCM 20966 / LMG 6465 / NBRC 14845 / NCIMB 13405 / ORS 571</strain>
    </source>
</reference>
<dbReference type="Pfam" id="PF02538">
    <property type="entry name" value="Hydantoinase_B"/>
    <property type="match status" value="1"/>
</dbReference>
<evidence type="ECO:0000313" key="3">
    <source>
        <dbReference type="Proteomes" id="UP000000270"/>
    </source>
</evidence>
<dbReference type="HOGENOM" id="CLU_020413_1_0_5"/>
<dbReference type="PANTHER" id="PTHR11365">
    <property type="entry name" value="5-OXOPROLINASE RELATED"/>
    <property type="match status" value="1"/>
</dbReference>
<dbReference type="KEGG" id="azc:AZC_1796"/>
<dbReference type="GO" id="GO:0017168">
    <property type="term" value="F:5-oxoprolinase (ATP-hydrolyzing) activity"/>
    <property type="evidence" value="ECO:0007669"/>
    <property type="project" value="TreeGrafter"/>
</dbReference>
<dbReference type="InterPro" id="IPR003692">
    <property type="entry name" value="Hydantoinase_B"/>
</dbReference>
<reference evidence="2 3" key="5">
    <citation type="journal article" date="2010" name="Appl. Environ. Microbiol.">
        <title>phrR-like gene praR of Azorhizobium caulinodans ORS571 is essential for symbiosis with Sesbania rostrata and is involved in expression of reb genes.</title>
        <authorList>
            <person name="Akiba N."/>
            <person name="Aono T."/>
            <person name="Toyazaki H."/>
            <person name="Sato S."/>
            <person name="Oyaizu H."/>
        </authorList>
    </citation>
    <scope>NUCLEOTIDE SEQUENCE [LARGE SCALE GENOMIC DNA]</scope>
    <source>
        <strain evidence="3">ATCC 43989 / DSM 5975 / JCM 20966 / LMG 6465 / NBRC 14845 / NCIMB 13405 / ORS 571</strain>
    </source>
</reference>
<dbReference type="InterPro" id="IPR045079">
    <property type="entry name" value="Oxoprolinase-like"/>
</dbReference>
<reference evidence="2 3" key="3">
    <citation type="journal article" date="2008" name="BMC Genomics">
        <title>The genome of the versatile nitrogen fixer Azorhizobium caulinodans ORS571.</title>
        <authorList>
            <person name="Lee KB."/>
            <person name="Backer P.D."/>
            <person name="Aono T."/>
            <person name="Liu CT."/>
            <person name="Suzuki S."/>
            <person name="Suzuki T."/>
            <person name="Kaneko T."/>
            <person name="Yamada M."/>
            <person name="Tabata S."/>
            <person name="Kupfer D.M."/>
            <person name="Najar F.Z."/>
            <person name="Wiley G.B."/>
            <person name="Roe B."/>
            <person name="Binnewies T.T."/>
            <person name="Ussery D.W."/>
            <person name="D'Haeze W."/>
            <person name="Herder J.D."/>
            <person name="Gevers D."/>
            <person name="Vereecke D."/>
            <person name="Holsters M."/>
            <person name="Oyaizu H."/>
        </authorList>
    </citation>
    <scope>NUCLEOTIDE SEQUENCE [LARGE SCALE GENOMIC DNA]</scope>
    <source>
        <strain evidence="3">ATCC 43989 / DSM 5975 / JCM 20966 / LMG 6465 / NBRC 14845 / NCIMB 13405 / ORS 571</strain>
    </source>
</reference>
<proteinExistence type="predicted"/>
<dbReference type="STRING" id="438753.AZC_1796"/>
<reference evidence="3" key="2">
    <citation type="submission" date="2007-04" db="EMBL/GenBank/DDBJ databases">
        <title>Complete genome sequence of the nitrogen-fixing bacterium Azorhizobium caulinodans ORS571.</title>
        <authorList>
            <person name="Lee K.B."/>
            <person name="Backer P.D."/>
            <person name="Aono T."/>
            <person name="Liu C.T."/>
            <person name="Suzuki S."/>
            <person name="Suzuki T."/>
            <person name="Kaneko T."/>
            <person name="Yamada M."/>
            <person name="Tabata S."/>
            <person name="Kupfer D.M."/>
            <person name="Najar F.Z."/>
            <person name="Wiley G.B."/>
            <person name="Roe B."/>
            <person name="Binnewies T."/>
            <person name="Ussery D."/>
            <person name="Vereecke D."/>
            <person name="Gevers D."/>
            <person name="Holsters M."/>
            <person name="Oyaizu H."/>
        </authorList>
    </citation>
    <scope>NUCLEOTIDE SEQUENCE [LARGE SCALE GENOMIC DNA]</scope>
    <source>
        <strain evidence="3">ATCC 43989 / DSM 5975 / JCM 20966 / LMG 6465 / NBRC 14845 / NCIMB 13405 / ORS 571</strain>
    </source>
</reference>
<organism evidence="2 3">
    <name type="scientific">Azorhizobium caulinodans (strain ATCC 43989 / DSM 5975 / JCM 20966 / LMG 6465 / NBRC 14845 / NCIMB 13405 / ORS 571)</name>
    <dbReference type="NCBI Taxonomy" id="438753"/>
    <lineage>
        <taxon>Bacteria</taxon>
        <taxon>Pseudomonadati</taxon>
        <taxon>Pseudomonadota</taxon>
        <taxon>Alphaproteobacteria</taxon>
        <taxon>Hyphomicrobiales</taxon>
        <taxon>Xanthobacteraceae</taxon>
        <taxon>Azorhizobium</taxon>
    </lineage>
</organism>
<dbReference type="GO" id="GO:0005829">
    <property type="term" value="C:cytosol"/>
    <property type="evidence" value="ECO:0007669"/>
    <property type="project" value="TreeGrafter"/>
</dbReference>
<protein>
    <submittedName>
        <fullName evidence="2">Putative N-methylhydantoinase B</fullName>
    </submittedName>
</protein>
<name>A8I511_AZOC5</name>
<dbReference type="EMBL" id="AP009384">
    <property type="protein sequence ID" value="BAF87794.1"/>
    <property type="molecule type" value="Genomic_DNA"/>
</dbReference>
<accession>A8I511</accession>
<sequence>MSPIDPVRLEVIRNALVAAAEEMSITIWRTSRSTVVREILDFSTAVFDAQGRNIAQSARIPVHLNSMSDCLKTILEQYIPLESWNEGDVIVTNDPYAGGQHLPDIQTFRPVFVDGERVGIVGTLCHHVDVGGGAAGSYYAAATEIFHEGIRIPPLRLVDKGTLNTGVFEMLLYNVRQPDETRGDLNAQIAALGIGARAVARIAKKYGSANLSAAMSAILDGSERMMRAAIAALPDGTASFVETVDDDGQSDTPIRLEITITKKGDTIALDFAGSSPQVRGPVNNTPAMTCSAVYYALLAALGSDIPANSGCYRPVSVNLPKGSVVNAQFPAPVVGRMVVNHRIATCVFGALAQIAPERIPAAYYAISYVYAVSLVQPNAKRQVYFDIEVGGWGGHAGGDGASALSCGLHNNTNAPIEMVEAKYPVVFTRYGLLPDSGGAGTHRGGLGLVREFRLEAAEGSLSTNFERFRFPPYGIKGGEPGSLSSTTVTHADGTTASLNSKVSGIPLSAGDLVTIKTSGGGGFGDPKGRDRAKLAEDLAEGLVTPEAARTLYGAPELAAAAATVKTCGSKSPARAKTGVAA</sequence>
<evidence type="ECO:0000259" key="1">
    <source>
        <dbReference type="Pfam" id="PF02538"/>
    </source>
</evidence>
<reference evidence="2 3" key="4">
    <citation type="journal article" date="2009" name="Appl. Environ. Microbiol.">
        <title>Comparative genome-wide transcriptional profiling of Azorhizobium caulinodans ORS571 grown under free-living and symbiotic conditions.</title>
        <authorList>
            <person name="Tsukada S."/>
            <person name="Aono T."/>
            <person name="Akiba N."/>
            <person name="Lee KB."/>
            <person name="Liu CT."/>
            <person name="Toyazaki H."/>
            <person name="Oyaizu H."/>
        </authorList>
    </citation>
    <scope>NUCLEOTIDE SEQUENCE [LARGE SCALE GENOMIC DNA]</scope>
    <source>
        <strain evidence="3">ATCC 43989 / DSM 5975 / JCM 20966 / LMG 6465 / NBRC 14845 / NCIMB 13405 / ORS 571</strain>
    </source>
</reference>
<dbReference type="AlphaFoldDB" id="A8I511"/>
<gene>
    <name evidence="2" type="ordered locus">AZC_1796</name>
</gene>
<dbReference type="RefSeq" id="WP_012170324.1">
    <property type="nucleotide sequence ID" value="NC_009937.1"/>
</dbReference>
<dbReference type="Proteomes" id="UP000000270">
    <property type="component" value="Chromosome"/>
</dbReference>
<evidence type="ECO:0000313" key="2">
    <source>
        <dbReference type="EMBL" id="BAF87794.1"/>
    </source>
</evidence>
<dbReference type="eggNOG" id="COG0146">
    <property type="taxonomic scope" value="Bacteria"/>
</dbReference>
<dbReference type="GO" id="GO:0006749">
    <property type="term" value="P:glutathione metabolic process"/>
    <property type="evidence" value="ECO:0007669"/>
    <property type="project" value="TreeGrafter"/>
</dbReference>
<keyword evidence="3" id="KW-1185">Reference proteome</keyword>
<feature type="domain" description="Hydantoinase B/oxoprolinase" evidence="1">
    <location>
        <begin position="5"/>
        <end position="526"/>
    </location>
</feature>
<dbReference type="PANTHER" id="PTHR11365:SF23">
    <property type="entry name" value="HYPOTHETICAL 5-OXOPROLINASE (EUROFUNG)-RELATED"/>
    <property type="match status" value="1"/>
</dbReference>